<evidence type="ECO:0000256" key="10">
    <source>
        <dbReference type="SAM" id="MobiDB-lite"/>
    </source>
</evidence>
<evidence type="ECO:0000256" key="11">
    <source>
        <dbReference type="SAM" id="Phobius"/>
    </source>
</evidence>
<keyword evidence="3 13" id="KW-0645">Protease</keyword>
<evidence type="ECO:0000259" key="12">
    <source>
        <dbReference type="Pfam" id="PF02163"/>
    </source>
</evidence>
<dbReference type="GO" id="GO:0006508">
    <property type="term" value="P:proteolysis"/>
    <property type="evidence" value="ECO:0007669"/>
    <property type="project" value="UniProtKB-KW"/>
</dbReference>
<proteinExistence type="predicted"/>
<feature type="transmembrane region" description="Helical" evidence="11">
    <location>
        <begin position="117"/>
        <end position="138"/>
    </location>
</feature>
<evidence type="ECO:0000256" key="8">
    <source>
        <dbReference type="ARBA" id="ARBA00023049"/>
    </source>
</evidence>
<evidence type="ECO:0000256" key="1">
    <source>
        <dbReference type="ARBA" id="ARBA00001947"/>
    </source>
</evidence>
<dbReference type="PaxDb" id="4577-AC213455.3_FGP008"/>
<dbReference type="GO" id="GO:0016020">
    <property type="term" value="C:membrane"/>
    <property type="evidence" value="ECO:0007669"/>
    <property type="project" value="UniProtKB-SubCell"/>
</dbReference>
<keyword evidence="5" id="KW-0378">Hydrolase</keyword>
<evidence type="ECO:0000313" key="13">
    <source>
        <dbReference type="EMBL" id="ONM58716.1"/>
    </source>
</evidence>
<dbReference type="PANTHER" id="PTHR42837:SF2">
    <property type="entry name" value="MEMBRANE METALLOPROTEASE ARASP2, CHLOROPLASTIC-RELATED"/>
    <property type="match status" value="1"/>
</dbReference>
<comment type="subcellular location">
    <subcellularLocation>
        <location evidence="2">Membrane</location>
        <topology evidence="2">Multi-pass membrane protein</topology>
    </subcellularLocation>
</comment>
<feature type="region of interest" description="Disordered" evidence="10">
    <location>
        <begin position="40"/>
        <end position="68"/>
    </location>
</feature>
<organism evidence="13">
    <name type="scientific">Zea mays</name>
    <name type="common">Maize</name>
    <dbReference type="NCBI Taxonomy" id="4577"/>
    <lineage>
        <taxon>Eukaryota</taxon>
        <taxon>Viridiplantae</taxon>
        <taxon>Streptophyta</taxon>
        <taxon>Embryophyta</taxon>
        <taxon>Tracheophyta</taxon>
        <taxon>Spermatophyta</taxon>
        <taxon>Magnoliopsida</taxon>
        <taxon>Liliopsida</taxon>
        <taxon>Poales</taxon>
        <taxon>Poaceae</taxon>
        <taxon>PACMAD clade</taxon>
        <taxon>Panicoideae</taxon>
        <taxon>Andropogonodae</taxon>
        <taxon>Andropogoneae</taxon>
        <taxon>Tripsacinae</taxon>
        <taxon>Zea</taxon>
    </lineage>
</organism>
<reference evidence="13" key="1">
    <citation type="submission" date="2015-12" db="EMBL/GenBank/DDBJ databases">
        <title>Update maize B73 reference genome by single molecule sequencing technologies.</title>
        <authorList>
            <consortium name="Maize Genome Sequencing Project"/>
            <person name="Ware D."/>
        </authorList>
    </citation>
    <scope>NUCLEOTIDE SEQUENCE [LARGE SCALE GENOMIC DNA]</scope>
    <source>
        <tissue evidence="13">Seedling</tissue>
    </source>
</reference>
<feature type="domain" description="Peptidase M50" evidence="12">
    <location>
        <begin position="75"/>
        <end position="138"/>
    </location>
</feature>
<evidence type="ECO:0000256" key="3">
    <source>
        <dbReference type="ARBA" id="ARBA00022670"/>
    </source>
</evidence>
<name>A0A1D6IGR9_MAIZE</name>
<dbReference type="STRING" id="4577.A0A1D6IGR9"/>
<evidence type="ECO:0000256" key="6">
    <source>
        <dbReference type="ARBA" id="ARBA00022833"/>
    </source>
</evidence>
<evidence type="ECO:0000256" key="2">
    <source>
        <dbReference type="ARBA" id="ARBA00004141"/>
    </source>
</evidence>
<dbReference type="EMBL" id="CM007650">
    <property type="protein sequence ID" value="ONM58716.1"/>
    <property type="molecule type" value="Genomic_DNA"/>
</dbReference>
<dbReference type="PANTHER" id="PTHR42837">
    <property type="entry name" value="REGULATOR OF SIGMA-E PROTEASE RSEP"/>
    <property type="match status" value="1"/>
</dbReference>
<gene>
    <name evidence="13" type="ORF">ZEAMMB73_Zm00001d021814</name>
</gene>
<keyword evidence="8 13" id="KW-0482">Metalloprotease</keyword>
<sequence>MHLSNLRINNDASIRHGHGVGLPAVSIFFRRGPRLLGWGTPFPDHGQVDSPNSCQEHEEEEKTSDRAPRRLLSGPVEYALRAILLGGYVGFPDDDPESGFAPDDPDLLRNRPVPDRLLVVSAGVAANLAFAFAFLVVYEQTLTVVPRRWLGHGCGGHGGRRASDEDVTA</sequence>
<dbReference type="GO" id="GO:0004222">
    <property type="term" value="F:metalloendopeptidase activity"/>
    <property type="evidence" value="ECO:0007669"/>
    <property type="project" value="InterPro"/>
</dbReference>
<dbReference type="eggNOG" id="ENOG502QT40">
    <property type="taxonomic scope" value="Eukaryota"/>
</dbReference>
<dbReference type="InterPro" id="IPR008915">
    <property type="entry name" value="Peptidase_M50"/>
</dbReference>
<keyword evidence="7 11" id="KW-1133">Transmembrane helix</keyword>
<dbReference type="AlphaFoldDB" id="A0A1D6IGR9"/>
<dbReference type="Pfam" id="PF02163">
    <property type="entry name" value="Peptidase_M50"/>
    <property type="match status" value="1"/>
</dbReference>
<evidence type="ECO:0000256" key="4">
    <source>
        <dbReference type="ARBA" id="ARBA00022692"/>
    </source>
</evidence>
<protein>
    <submittedName>
        <fullName evidence="13">Membrane metalloprotease ARASP chloroplastic</fullName>
    </submittedName>
</protein>
<dbReference type="IntAct" id="A0A1D6IGR9">
    <property type="interactions" value="1"/>
</dbReference>
<evidence type="ECO:0000256" key="9">
    <source>
        <dbReference type="ARBA" id="ARBA00023136"/>
    </source>
</evidence>
<keyword evidence="6" id="KW-0862">Zinc</keyword>
<evidence type="ECO:0000256" key="7">
    <source>
        <dbReference type="ARBA" id="ARBA00022989"/>
    </source>
</evidence>
<dbReference type="InterPro" id="IPR004387">
    <property type="entry name" value="Pept_M50_Zn"/>
</dbReference>
<keyword evidence="9 11" id="KW-0472">Membrane</keyword>
<keyword evidence="4 11" id="KW-0812">Transmembrane</keyword>
<comment type="cofactor">
    <cofactor evidence="1">
        <name>Zn(2+)</name>
        <dbReference type="ChEBI" id="CHEBI:29105"/>
    </cofactor>
</comment>
<accession>A0A1D6IGR9</accession>
<evidence type="ECO:0000256" key="5">
    <source>
        <dbReference type="ARBA" id="ARBA00022801"/>
    </source>
</evidence>
<dbReference type="InParanoid" id="A0A1D6IGR9"/>
<dbReference type="ExpressionAtlas" id="A0A1D6IGR9">
    <property type="expression patterns" value="baseline and differential"/>
</dbReference>